<reference evidence="2" key="1">
    <citation type="journal article" date="2014" name="Cell">
        <title>The Architecture of a Scrambled Genome Reveals Massive Levels of Genomic Rearrangement during Development.</title>
        <authorList>
            <person name="Chen X."/>
            <person name="Bracht J.R."/>
            <person name="Goldman A.D."/>
            <person name="Dolzhenko E."/>
            <person name="Clay D.M."/>
            <person name="Swart E.C."/>
            <person name="Perlman D.H."/>
            <person name="Doak T.G."/>
            <person name="Stuart A."/>
            <person name="Amemiya C.T."/>
            <person name="Sebra R.P."/>
            <person name="Landweber L.F."/>
        </authorList>
    </citation>
    <scope>NUCLEOTIDE SEQUENCE [LARGE SCALE GENOMIC DNA]</scope>
    <source>
        <strain evidence="2">JRB310</strain>
    </source>
</reference>
<accession>A0A073HZV0</accession>
<comment type="caution">
    <text evidence="1">The sequence shown here is derived from an EMBL/GenBank/DDBJ whole genome shotgun (WGS) entry which is preliminary data.</text>
</comment>
<sequence>MTTNFDDFSIQNHNINPNIFLNNPILDIDVWQEFDDLDGRLTLSIGVDLAWSLQVDQSPIGLSQGQPTIHSNLLGPKIYCSILDPLVPAEVAQEVGPSLVCWWTQPQQCAEVREVFVVLRLISLNFKLKA</sequence>
<protein>
    <submittedName>
        <fullName evidence="1">Uncharacterized protein</fullName>
    </submittedName>
</protein>
<organism evidence="1 2">
    <name type="scientific">Oxytricha trifallax</name>
    <dbReference type="NCBI Taxonomy" id="1172189"/>
    <lineage>
        <taxon>Eukaryota</taxon>
        <taxon>Sar</taxon>
        <taxon>Alveolata</taxon>
        <taxon>Ciliophora</taxon>
        <taxon>Intramacronucleata</taxon>
        <taxon>Spirotrichea</taxon>
        <taxon>Stichotrichia</taxon>
        <taxon>Sporadotrichida</taxon>
        <taxon>Oxytrichidae</taxon>
        <taxon>Oxytrichinae</taxon>
        <taxon>Oxytricha</taxon>
    </lineage>
</organism>
<dbReference type="Proteomes" id="UP000053232">
    <property type="component" value="Unassembled WGS sequence"/>
</dbReference>
<name>A0A073HZV0_9SPIT</name>
<proteinExistence type="predicted"/>
<evidence type="ECO:0000313" key="2">
    <source>
        <dbReference type="Proteomes" id="UP000053232"/>
    </source>
</evidence>
<evidence type="ECO:0000313" key="1">
    <source>
        <dbReference type="EMBL" id="KEJ82795.1"/>
    </source>
</evidence>
<dbReference type="AlphaFoldDB" id="A0A073HZV0"/>
<dbReference type="EMBL" id="ARYC01004153">
    <property type="protein sequence ID" value="KEJ82795.1"/>
    <property type="molecule type" value="Genomic_DNA"/>
</dbReference>
<keyword evidence="2" id="KW-1185">Reference proteome</keyword>
<gene>
    <name evidence="1" type="ORF">OXYTRIMIC_236</name>
</gene>